<dbReference type="eggNOG" id="COG2303">
    <property type="taxonomic scope" value="Bacteria"/>
</dbReference>
<dbReference type="InterPro" id="IPR007867">
    <property type="entry name" value="GMC_OxRtase_C"/>
</dbReference>
<dbReference type="PIRSF" id="PIRSF000137">
    <property type="entry name" value="Alcohol_oxidase"/>
    <property type="match status" value="1"/>
</dbReference>
<dbReference type="Pfam" id="PF05199">
    <property type="entry name" value="GMC_oxred_C"/>
    <property type="match status" value="1"/>
</dbReference>
<reference evidence="8 9" key="1">
    <citation type="submission" date="2012-02" db="EMBL/GenBank/DDBJ databases">
        <title>Whole genome shotgun sequence of Gordonia sputi NBRC 100414.</title>
        <authorList>
            <person name="Yoshida I."/>
            <person name="Hosoyama A."/>
            <person name="Tsuchikane K."/>
            <person name="Katsumata H."/>
            <person name="Yamazaki S."/>
            <person name="Fujita N."/>
        </authorList>
    </citation>
    <scope>NUCLEOTIDE SEQUENCE [LARGE SCALE GENOMIC DNA]</scope>
    <source>
        <strain evidence="8 9">NBRC 100414</strain>
    </source>
</reference>
<dbReference type="Pfam" id="PF00732">
    <property type="entry name" value="GMC_oxred_N"/>
    <property type="match status" value="1"/>
</dbReference>
<keyword evidence="4 5" id="KW-0274">FAD</keyword>
<keyword evidence="9" id="KW-1185">Reference proteome</keyword>
<dbReference type="InterPro" id="IPR030900">
    <property type="entry name" value="GMC_mycofac_OxRdtase"/>
</dbReference>
<evidence type="ECO:0000259" key="7">
    <source>
        <dbReference type="Pfam" id="PF05199"/>
    </source>
</evidence>
<accession>H5TXS9</accession>
<evidence type="ECO:0000256" key="1">
    <source>
        <dbReference type="ARBA" id="ARBA00001974"/>
    </source>
</evidence>
<evidence type="ECO:0000256" key="2">
    <source>
        <dbReference type="ARBA" id="ARBA00010790"/>
    </source>
</evidence>
<comment type="cofactor">
    <cofactor evidence="1 5">
        <name>FAD</name>
        <dbReference type="ChEBI" id="CHEBI:57692"/>
    </cofactor>
</comment>
<feature type="binding site" evidence="5">
    <location>
        <position position="189"/>
    </location>
    <ligand>
        <name>FAD</name>
        <dbReference type="ChEBI" id="CHEBI:57692"/>
    </ligand>
</feature>
<evidence type="ECO:0000313" key="9">
    <source>
        <dbReference type="Proteomes" id="UP000005845"/>
    </source>
</evidence>
<dbReference type="Proteomes" id="UP000005845">
    <property type="component" value="Unassembled WGS sequence"/>
</dbReference>
<dbReference type="InterPro" id="IPR012132">
    <property type="entry name" value="GMC_OxRdtase"/>
</dbReference>
<dbReference type="AlphaFoldDB" id="H5TXS9"/>
<feature type="domain" description="Glucose-methanol-choline oxidoreductase N-terminal" evidence="6">
    <location>
        <begin position="1"/>
        <end position="251"/>
    </location>
</feature>
<dbReference type="SUPFAM" id="SSF51905">
    <property type="entry name" value="FAD/NAD(P)-binding domain"/>
    <property type="match status" value="1"/>
</dbReference>
<evidence type="ECO:0000313" key="8">
    <source>
        <dbReference type="EMBL" id="GAB38287.1"/>
    </source>
</evidence>
<feature type="domain" description="Glucose-methanol-choline oxidoreductase C-terminal" evidence="7">
    <location>
        <begin position="318"/>
        <end position="412"/>
    </location>
</feature>
<keyword evidence="3" id="KW-0285">Flavoprotein</keyword>
<sequence length="422" mass="45322">MIVGAGSAGCVLAERLSRHEKRSVLVLEQGPSEWPDADVLDLRRLPISDGERYVTHHRESSGLPVVRGRGLGGSSTVNGGYFMRFHRGDFGAWQGPWTPDVIDGAYAEVDEKMGAHPFPDADLAPAALAFEKYWGGTYPTRPLDDPWPLVGVNRVRSNSVDGIRRTAADAYLRPHLDRPNLRVRTGVTVERILLAEGNAVGVMCDGQDIRAREVILCAGTLGSATVLLRSGVTAERMRVREHREVLVGYRLREQLTPGPLLPTVVHTDDGLEIRCYRDDFARYIGGLAVTGPAVGVAAMTPGASGEVYLDGGGVGVRLDRPDARVLRHLSRTAREVVEMLRSSSFGELVVAESIAIDPVLRTSQHAWGSTPMGGRTDWLGGVRGVGHLRVVDGSILPSAGRSGPHATTMMVAAVIGDALAAD</sequence>
<evidence type="ECO:0000256" key="5">
    <source>
        <dbReference type="PIRSR" id="PIRSR000137-2"/>
    </source>
</evidence>
<dbReference type="GO" id="GO:0050660">
    <property type="term" value="F:flavin adenine dinucleotide binding"/>
    <property type="evidence" value="ECO:0007669"/>
    <property type="project" value="InterPro"/>
</dbReference>
<name>H5TXS9_9ACTN</name>
<evidence type="ECO:0000256" key="3">
    <source>
        <dbReference type="ARBA" id="ARBA00022630"/>
    </source>
</evidence>
<dbReference type="NCBIfam" id="TIGR04542">
    <property type="entry name" value="GMC_mycofac_2"/>
    <property type="match status" value="1"/>
</dbReference>
<evidence type="ECO:0000259" key="6">
    <source>
        <dbReference type="Pfam" id="PF00732"/>
    </source>
</evidence>
<dbReference type="InterPro" id="IPR000172">
    <property type="entry name" value="GMC_OxRdtase_N"/>
</dbReference>
<dbReference type="PANTHER" id="PTHR11552">
    <property type="entry name" value="GLUCOSE-METHANOL-CHOLINE GMC OXIDOREDUCTASE"/>
    <property type="match status" value="1"/>
</dbReference>
<gene>
    <name evidence="8" type="ORF">GOSPT_042_00370</name>
</gene>
<dbReference type="PANTHER" id="PTHR11552:SF147">
    <property type="entry name" value="CHOLINE DEHYDROGENASE, MITOCHONDRIAL"/>
    <property type="match status" value="1"/>
</dbReference>
<organism evidence="8 9">
    <name type="scientific">Gordonia sputi NBRC 100414</name>
    <dbReference type="NCBI Taxonomy" id="1089453"/>
    <lineage>
        <taxon>Bacteria</taxon>
        <taxon>Bacillati</taxon>
        <taxon>Actinomycetota</taxon>
        <taxon>Actinomycetes</taxon>
        <taxon>Mycobacteriales</taxon>
        <taxon>Gordoniaceae</taxon>
        <taxon>Gordonia</taxon>
    </lineage>
</organism>
<comment type="caution">
    <text evidence="8">The sequence shown here is derived from an EMBL/GenBank/DDBJ whole genome shotgun (WGS) entry which is preliminary data.</text>
</comment>
<protein>
    <submittedName>
        <fullName evidence="8">Putative dehydrogenase</fullName>
    </submittedName>
</protein>
<dbReference type="InterPro" id="IPR036188">
    <property type="entry name" value="FAD/NAD-bd_sf"/>
</dbReference>
<evidence type="ECO:0000256" key="4">
    <source>
        <dbReference type="ARBA" id="ARBA00022827"/>
    </source>
</evidence>
<proteinExistence type="inferred from homology"/>
<comment type="similarity">
    <text evidence="2">Belongs to the GMC oxidoreductase family.</text>
</comment>
<dbReference type="Gene3D" id="3.50.50.60">
    <property type="entry name" value="FAD/NAD(P)-binding domain"/>
    <property type="match status" value="3"/>
</dbReference>
<dbReference type="GO" id="GO:0016614">
    <property type="term" value="F:oxidoreductase activity, acting on CH-OH group of donors"/>
    <property type="evidence" value="ECO:0007669"/>
    <property type="project" value="InterPro"/>
</dbReference>
<dbReference type="EMBL" id="BAFC01000042">
    <property type="protein sequence ID" value="GAB38287.1"/>
    <property type="molecule type" value="Genomic_DNA"/>
</dbReference>